<keyword evidence="5 6" id="KW-0472">Membrane</keyword>
<feature type="transmembrane region" description="Helical" evidence="6">
    <location>
        <begin position="346"/>
        <end position="366"/>
    </location>
</feature>
<evidence type="ECO:0000256" key="2">
    <source>
        <dbReference type="ARBA" id="ARBA00022475"/>
    </source>
</evidence>
<proteinExistence type="predicted"/>
<dbReference type="PANTHER" id="PTHR30287:SF1">
    <property type="entry name" value="INNER MEMBRANE PROTEIN"/>
    <property type="match status" value="1"/>
</dbReference>
<gene>
    <name evidence="8" type="ORF">AB0763_06280</name>
</gene>
<dbReference type="KEGG" id="vih:AB0763_06280"/>
<feature type="transmembrane region" description="Helical" evidence="6">
    <location>
        <begin position="734"/>
        <end position="758"/>
    </location>
</feature>
<feature type="transmembrane region" description="Helical" evidence="6">
    <location>
        <begin position="457"/>
        <end position="479"/>
    </location>
</feature>
<reference evidence="8" key="1">
    <citation type="submission" date="2024-07" db="EMBL/GenBank/DDBJ databases">
        <title>Genome Analysis of a Potential Novel Vibrio Species Secreting pH- and Thermo-stable Alginate Lyase and its Application in Producing Alginate Oligosaccharides.</title>
        <authorList>
            <person name="Huang H."/>
            <person name="Bao K."/>
        </authorList>
    </citation>
    <scope>NUCLEOTIDE SEQUENCE</scope>
    <source>
        <strain evidence="8">HB236076</strain>
    </source>
</reference>
<evidence type="ECO:0000256" key="3">
    <source>
        <dbReference type="ARBA" id="ARBA00022692"/>
    </source>
</evidence>
<dbReference type="AlphaFoldDB" id="A0AB39HFN6"/>
<keyword evidence="2" id="KW-1003">Cell membrane</keyword>
<keyword evidence="4 6" id="KW-1133">Transmembrane helix</keyword>
<sequence length="811" mass="89577">MFNRAVKLQRLWVWSWREIRRGKLWPITIALSLIIGCVFALSALSIRLEQVVVKQGKEALTADLVFSSANPIPEALREATKGNNLTSAIQIRYRTMAFSQEQMQLVTVRAVSENYPLRGELRLEGQKGMFDRVQPGELWLDGRVMAALDVKVGDTVSVGDADFTVSGRVIQEPGVSFNPFQQMPAVYINQNDVVKTGALQQGSRVRYQWYINGSTSELTSLKQSINLTPSDRWIDEQSPSRRQGIFERTTQYLSLTAVIVIMMAATTLVLTCQHYVSTRTQTVAMLKSLGASKWWLKQWLLIQVCFLLLLGSLIGFSVGMGLEWLLRLPLAGLLPTPLPSYGSGPFVAALLTCISIGIPALGIPLTKLINTSAVAVLQPQDNSFSMSLSQWTMLSVPLLGLGMFYANNALVWAILAGILALLFVLGTMGIFLSKLLAKIPLGVAMKLAVSRINRSRFVSGLQFAALGLSLMLLALIWLVRTDLLADWQRALPDGAPNVFAINIAPYERDNYLLMLEQADIAHSLTYPITRGRVSEINGVDAKSAPGIDPQDDVFRREINFTYLEQLPQSNQLISGQWGQSGGVSVEEEVAKAMAVKVGDKLSFVINGQQVDATVNSIRSVEWREMKPNFYFIFTPDVLSELPVTWMLSYRIDQDQESILNQLTRQFPTVSTLDIRQLATNLEAILTQIIWSITVLAALGLAAGTLLIVTLMRLSLSQRKNEIRLYRTLGSSKKSLSLTLWSEYGLLAIIASSVAALGAELSVALVLGIGFDVEPRLHPLLWVVLPSVTMLLLALTLQSSIKQLLVPLTTKK</sequence>
<dbReference type="Pfam" id="PF02687">
    <property type="entry name" value="FtsX"/>
    <property type="match status" value="2"/>
</dbReference>
<dbReference type="RefSeq" id="WP_306101590.1">
    <property type="nucleotide sequence ID" value="NZ_CP162601.1"/>
</dbReference>
<dbReference type="InterPro" id="IPR003838">
    <property type="entry name" value="ABC3_permease_C"/>
</dbReference>
<feature type="transmembrane region" description="Helical" evidence="6">
    <location>
        <begin position="387"/>
        <end position="406"/>
    </location>
</feature>
<dbReference type="InterPro" id="IPR038766">
    <property type="entry name" value="Membrane_comp_ABC_pdt"/>
</dbReference>
<evidence type="ECO:0000256" key="5">
    <source>
        <dbReference type="ARBA" id="ARBA00023136"/>
    </source>
</evidence>
<dbReference type="GO" id="GO:0005886">
    <property type="term" value="C:plasma membrane"/>
    <property type="evidence" value="ECO:0007669"/>
    <property type="project" value="UniProtKB-SubCell"/>
</dbReference>
<dbReference type="EMBL" id="CP162601">
    <property type="protein sequence ID" value="XDK26242.1"/>
    <property type="molecule type" value="Genomic_DNA"/>
</dbReference>
<protein>
    <submittedName>
        <fullName evidence="8">FtsX-like permease family protein</fullName>
    </submittedName>
</protein>
<feature type="transmembrane region" description="Helical" evidence="6">
    <location>
        <begin position="299"/>
        <end position="326"/>
    </location>
</feature>
<feature type="transmembrane region" description="Helical" evidence="6">
    <location>
        <begin position="252"/>
        <end position="278"/>
    </location>
</feature>
<feature type="transmembrane region" description="Helical" evidence="6">
    <location>
        <begin position="412"/>
        <end position="436"/>
    </location>
</feature>
<feature type="domain" description="ABC3 transporter permease C-terminal" evidence="7">
    <location>
        <begin position="694"/>
        <end position="796"/>
    </location>
</feature>
<feature type="transmembrane region" description="Helical" evidence="6">
    <location>
        <begin position="24"/>
        <end position="46"/>
    </location>
</feature>
<keyword evidence="3 6" id="KW-0812">Transmembrane</keyword>
<evidence type="ECO:0000313" key="8">
    <source>
        <dbReference type="EMBL" id="XDK26242.1"/>
    </source>
</evidence>
<evidence type="ECO:0000256" key="4">
    <source>
        <dbReference type="ARBA" id="ARBA00022989"/>
    </source>
</evidence>
<evidence type="ECO:0000259" key="7">
    <source>
        <dbReference type="Pfam" id="PF02687"/>
    </source>
</evidence>
<feature type="transmembrane region" description="Helical" evidence="6">
    <location>
        <begin position="688"/>
        <end position="713"/>
    </location>
</feature>
<evidence type="ECO:0000256" key="1">
    <source>
        <dbReference type="ARBA" id="ARBA00004651"/>
    </source>
</evidence>
<feature type="transmembrane region" description="Helical" evidence="6">
    <location>
        <begin position="778"/>
        <end position="796"/>
    </location>
</feature>
<dbReference type="PANTHER" id="PTHR30287">
    <property type="entry name" value="MEMBRANE COMPONENT OF PREDICTED ABC SUPERFAMILY METABOLITE UPTAKE TRANSPORTER"/>
    <property type="match status" value="1"/>
</dbReference>
<feature type="domain" description="ABC3 transporter permease C-terminal" evidence="7">
    <location>
        <begin position="256"/>
        <end position="372"/>
    </location>
</feature>
<evidence type="ECO:0000256" key="6">
    <source>
        <dbReference type="SAM" id="Phobius"/>
    </source>
</evidence>
<comment type="subcellular location">
    <subcellularLocation>
        <location evidence="1">Cell membrane</location>
        <topology evidence="1">Multi-pass membrane protein</topology>
    </subcellularLocation>
</comment>
<name>A0AB39HFN6_9VIBR</name>
<accession>A0AB39HFN6</accession>
<organism evidence="8">
    <name type="scientific">Vibrio sp. HB236076</name>
    <dbReference type="NCBI Taxonomy" id="3232307"/>
    <lineage>
        <taxon>Bacteria</taxon>
        <taxon>Pseudomonadati</taxon>
        <taxon>Pseudomonadota</taxon>
        <taxon>Gammaproteobacteria</taxon>
        <taxon>Vibrionales</taxon>
        <taxon>Vibrionaceae</taxon>
        <taxon>Vibrio</taxon>
    </lineage>
</organism>